<evidence type="ECO:0000256" key="1">
    <source>
        <dbReference type="ARBA" id="ARBA00004651"/>
    </source>
</evidence>
<dbReference type="Gene3D" id="1.20.1070.10">
    <property type="entry name" value="Rhodopsin 7-helix transmembrane proteins"/>
    <property type="match status" value="1"/>
</dbReference>
<evidence type="ECO:0000256" key="8">
    <source>
        <dbReference type="ARBA" id="ARBA00023180"/>
    </source>
</evidence>
<proteinExistence type="predicted"/>
<accession>A0ABN8LYU3</accession>
<keyword evidence="7" id="KW-0675">Receptor</keyword>
<keyword evidence="9" id="KW-0807">Transducer</keyword>
<feature type="transmembrane region" description="Helical" evidence="10">
    <location>
        <begin position="197"/>
        <end position="222"/>
    </location>
</feature>
<comment type="subcellular location">
    <subcellularLocation>
        <location evidence="1">Cell membrane</location>
        <topology evidence="1">Multi-pass membrane protein</topology>
    </subcellularLocation>
</comment>
<dbReference type="Pfam" id="PF00001">
    <property type="entry name" value="7tm_1"/>
    <property type="match status" value="1"/>
</dbReference>
<evidence type="ECO:0000259" key="11">
    <source>
        <dbReference type="PROSITE" id="PS50262"/>
    </source>
</evidence>
<dbReference type="Proteomes" id="UP001159427">
    <property type="component" value="Unassembled WGS sequence"/>
</dbReference>
<evidence type="ECO:0000256" key="6">
    <source>
        <dbReference type="ARBA" id="ARBA00023136"/>
    </source>
</evidence>
<evidence type="ECO:0000256" key="3">
    <source>
        <dbReference type="ARBA" id="ARBA00022692"/>
    </source>
</evidence>
<keyword evidence="13" id="KW-1185">Reference proteome</keyword>
<evidence type="ECO:0000256" key="4">
    <source>
        <dbReference type="ARBA" id="ARBA00022989"/>
    </source>
</evidence>
<evidence type="ECO:0000256" key="10">
    <source>
        <dbReference type="SAM" id="Phobius"/>
    </source>
</evidence>
<evidence type="ECO:0000256" key="7">
    <source>
        <dbReference type="ARBA" id="ARBA00023170"/>
    </source>
</evidence>
<dbReference type="EMBL" id="CALNXI010000117">
    <property type="protein sequence ID" value="CAH3019492.1"/>
    <property type="molecule type" value="Genomic_DNA"/>
</dbReference>
<dbReference type="PRINTS" id="PR00237">
    <property type="entry name" value="GPCRRHODOPSN"/>
</dbReference>
<evidence type="ECO:0000313" key="13">
    <source>
        <dbReference type="Proteomes" id="UP001159427"/>
    </source>
</evidence>
<dbReference type="PANTHER" id="PTHR24246:SF27">
    <property type="entry name" value="ADENOSINE RECEPTOR, ISOFORM A"/>
    <property type="match status" value="1"/>
</dbReference>
<feature type="transmembrane region" description="Helical" evidence="10">
    <location>
        <begin position="256"/>
        <end position="283"/>
    </location>
</feature>
<gene>
    <name evidence="12" type="ORF">PEVE_00002855</name>
</gene>
<dbReference type="InterPro" id="IPR017452">
    <property type="entry name" value="GPCR_Rhodpsn_7TM"/>
</dbReference>
<keyword evidence="8" id="KW-0325">Glycoprotein</keyword>
<dbReference type="PROSITE" id="PS50262">
    <property type="entry name" value="G_PROTEIN_RECEP_F1_2"/>
    <property type="match status" value="1"/>
</dbReference>
<dbReference type="SUPFAM" id="SSF81321">
    <property type="entry name" value="Family A G protein-coupled receptor-like"/>
    <property type="match status" value="1"/>
</dbReference>
<evidence type="ECO:0000256" key="9">
    <source>
        <dbReference type="ARBA" id="ARBA00023224"/>
    </source>
</evidence>
<feature type="transmembrane region" description="Helical" evidence="10">
    <location>
        <begin position="132"/>
        <end position="151"/>
    </location>
</feature>
<feature type="transmembrane region" description="Helical" evidence="10">
    <location>
        <begin position="295"/>
        <end position="315"/>
    </location>
</feature>
<reference evidence="12 13" key="1">
    <citation type="submission" date="2022-05" db="EMBL/GenBank/DDBJ databases">
        <authorList>
            <consortium name="Genoscope - CEA"/>
            <person name="William W."/>
        </authorList>
    </citation>
    <scope>NUCLEOTIDE SEQUENCE [LARGE SCALE GENOMIC DNA]</scope>
</reference>
<dbReference type="PANTHER" id="PTHR24246">
    <property type="entry name" value="OLFACTORY RECEPTOR AND ADENOSINE RECEPTOR"/>
    <property type="match status" value="1"/>
</dbReference>
<comment type="caution">
    <text evidence="12">The sequence shown here is derived from an EMBL/GenBank/DDBJ whole genome shotgun (WGS) entry which is preliminary data.</text>
</comment>
<keyword evidence="2" id="KW-1003">Cell membrane</keyword>
<evidence type="ECO:0000256" key="5">
    <source>
        <dbReference type="ARBA" id="ARBA00023040"/>
    </source>
</evidence>
<evidence type="ECO:0000313" key="12">
    <source>
        <dbReference type="EMBL" id="CAH3019492.1"/>
    </source>
</evidence>
<dbReference type="InterPro" id="IPR000276">
    <property type="entry name" value="GPCR_Rhodpsn"/>
</dbReference>
<feature type="transmembrane region" description="Helical" evidence="10">
    <location>
        <begin position="89"/>
        <end position="112"/>
    </location>
</feature>
<name>A0ABN8LYU3_9CNID</name>
<feature type="transmembrane region" description="Helical" evidence="10">
    <location>
        <begin position="49"/>
        <end position="77"/>
    </location>
</feature>
<sequence length="350" mass="39509">MGMKVHSNSFSRSSYGLELIFNSMETNISIADGLNTHQLISNFMETKRMFALVIGVIMAILSPLIVAGNALIILVVWKDPLRNLRSFTSTYILLSMAVADFLVGAILCPLNSDWSLLIRAGDKPSFSIRVPLTINAVLTSVSIGHVLLLTIDRLFALLTPLQYRVRVTNRLVSITALTIWAYALALGVLHATLTEHFIIFCIIYTAEVLVSATVIISINVVIMRHFQSHSTRDAAARGSLSIHHLLHRDKKLFKSIALIVCIFLLCFTPWFIIQSIVYFSVLYQLRPDSAILKGLWVSSVFVYINSGLNPFLYSWRLARFWDSLKCLLTNRKDQGIQHEHIELEQFDTRL</sequence>
<feature type="domain" description="G-protein coupled receptors family 1 profile" evidence="11">
    <location>
        <begin position="68"/>
        <end position="313"/>
    </location>
</feature>
<keyword evidence="3 10" id="KW-0812">Transmembrane</keyword>
<keyword evidence="4 10" id="KW-1133">Transmembrane helix</keyword>
<keyword evidence="6 10" id="KW-0472">Membrane</keyword>
<dbReference type="SMART" id="SM01381">
    <property type="entry name" value="7TM_GPCR_Srsx"/>
    <property type="match status" value="1"/>
</dbReference>
<feature type="transmembrane region" description="Helical" evidence="10">
    <location>
        <begin position="171"/>
        <end position="191"/>
    </location>
</feature>
<organism evidence="12 13">
    <name type="scientific">Porites evermanni</name>
    <dbReference type="NCBI Taxonomy" id="104178"/>
    <lineage>
        <taxon>Eukaryota</taxon>
        <taxon>Metazoa</taxon>
        <taxon>Cnidaria</taxon>
        <taxon>Anthozoa</taxon>
        <taxon>Hexacorallia</taxon>
        <taxon>Scleractinia</taxon>
        <taxon>Fungiina</taxon>
        <taxon>Poritidae</taxon>
        <taxon>Porites</taxon>
    </lineage>
</organism>
<evidence type="ECO:0000256" key="2">
    <source>
        <dbReference type="ARBA" id="ARBA00022475"/>
    </source>
</evidence>
<protein>
    <recommendedName>
        <fullName evidence="11">G-protein coupled receptors family 1 profile domain-containing protein</fullName>
    </recommendedName>
</protein>
<dbReference type="CDD" id="cd00637">
    <property type="entry name" value="7tm_classA_rhodopsin-like"/>
    <property type="match status" value="1"/>
</dbReference>
<keyword evidence="5" id="KW-0297">G-protein coupled receptor</keyword>